<feature type="region of interest" description="Disordered" evidence="5">
    <location>
        <begin position="1"/>
        <end position="95"/>
    </location>
</feature>
<protein>
    <recommendedName>
        <fullName evidence="9">Mid2 domain-containing protein</fullName>
    </recommendedName>
</protein>
<feature type="compositionally biased region" description="Polar residues" evidence="5">
    <location>
        <begin position="351"/>
        <end position="360"/>
    </location>
</feature>
<feature type="region of interest" description="Disordered" evidence="5">
    <location>
        <begin position="204"/>
        <end position="393"/>
    </location>
</feature>
<keyword evidence="8" id="KW-1185">Reference proteome</keyword>
<feature type="compositionally biased region" description="Polar residues" evidence="5">
    <location>
        <begin position="1"/>
        <end position="47"/>
    </location>
</feature>
<evidence type="ECO:0000256" key="4">
    <source>
        <dbReference type="ARBA" id="ARBA00023136"/>
    </source>
</evidence>
<dbReference type="Proteomes" id="UP000243515">
    <property type="component" value="Unassembled WGS sequence"/>
</dbReference>
<sequence>MPSNSTNPVATANSGTSANPALPVSSATQAPQASNVATSSSPVSNAVLSQQQSQSQPSQQSSLPNPQQNTLQNPNQSAAQSTVPPAAANTGAAGPSSRVIVTIEVTSSGVNGGVTTIVQTSTAEIVSTPESSTSLSSTSTTTSGALPSSSTTAQPSSGLSAGGTIAVAVVVPVASVALIILALLFWWKRHKAQKAAAEERRKEVEEYSFNPNRDPTLPAVGAADSGYRGWGTTSNPRKPSTNLSSGAGIGLALSDNGSAAAYNHPGSPSEGTMQYSDGTGRPDSGDSETIAALGTGPAAATHRQTDIHRDPSNASSAYTNPSENSEDVPMGSSAPGGPFYDDGNPYYGDVNPQQGDQQYGGTHPVIRDVQARRNTRIENPSVFPQQGGIAQNF</sequence>
<dbReference type="GO" id="GO:0016020">
    <property type="term" value="C:membrane"/>
    <property type="evidence" value="ECO:0007669"/>
    <property type="project" value="UniProtKB-SubCell"/>
</dbReference>
<evidence type="ECO:0000256" key="6">
    <source>
        <dbReference type="SAM" id="Phobius"/>
    </source>
</evidence>
<proteinExistence type="predicted"/>
<comment type="caution">
    <text evidence="7">The sequence shown here is derived from an EMBL/GenBank/DDBJ whole genome shotgun (WGS) entry which is preliminary data.</text>
</comment>
<feature type="compositionally biased region" description="Low complexity" evidence="5">
    <location>
        <begin position="48"/>
        <end position="76"/>
    </location>
</feature>
<feature type="compositionally biased region" description="Low complexity" evidence="5">
    <location>
        <begin position="127"/>
        <end position="153"/>
    </location>
</feature>
<comment type="subcellular location">
    <subcellularLocation>
        <location evidence="1">Membrane</location>
        <topology evidence="1">Single-pass membrane protein</topology>
    </subcellularLocation>
</comment>
<dbReference type="GO" id="GO:0071944">
    <property type="term" value="C:cell periphery"/>
    <property type="evidence" value="ECO:0007669"/>
    <property type="project" value="UniProtKB-ARBA"/>
</dbReference>
<feature type="compositionally biased region" description="Low complexity" evidence="5">
    <location>
        <begin position="84"/>
        <end position="95"/>
    </location>
</feature>
<evidence type="ECO:0000256" key="5">
    <source>
        <dbReference type="SAM" id="MobiDB-lite"/>
    </source>
</evidence>
<feature type="compositionally biased region" description="Polar residues" evidence="5">
    <location>
        <begin position="382"/>
        <end position="393"/>
    </location>
</feature>
<dbReference type="OrthoDB" id="5411678at2759"/>
<dbReference type="AlphaFoldDB" id="A0A232M0J0"/>
<feature type="compositionally biased region" description="Polar residues" evidence="5">
    <location>
        <begin position="312"/>
        <end position="323"/>
    </location>
</feature>
<accession>A0A232M0J0</accession>
<feature type="region of interest" description="Disordered" evidence="5">
    <location>
        <begin position="125"/>
        <end position="158"/>
    </location>
</feature>
<reference evidence="7 8" key="1">
    <citation type="journal article" date="2015" name="Environ. Microbiol.">
        <title>Metagenome sequence of Elaphomyces granulatus from sporocarp tissue reveals Ascomycota ectomycorrhizal fingerprints of genome expansion and a Proteobacteria-rich microbiome.</title>
        <authorList>
            <person name="Quandt C.A."/>
            <person name="Kohler A."/>
            <person name="Hesse C.N."/>
            <person name="Sharpton T.J."/>
            <person name="Martin F."/>
            <person name="Spatafora J.W."/>
        </authorList>
    </citation>
    <scope>NUCLEOTIDE SEQUENCE [LARGE SCALE GENOMIC DNA]</scope>
    <source>
        <strain evidence="7 8">OSC145934</strain>
    </source>
</reference>
<dbReference type="EMBL" id="NPHW01003270">
    <property type="protein sequence ID" value="OXV09876.1"/>
    <property type="molecule type" value="Genomic_DNA"/>
</dbReference>
<evidence type="ECO:0000256" key="2">
    <source>
        <dbReference type="ARBA" id="ARBA00022692"/>
    </source>
</evidence>
<evidence type="ECO:0000313" key="7">
    <source>
        <dbReference type="EMBL" id="OXV09876.1"/>
    </source>
</evidence>
<gene>
    <name evidence="7" type="ORF">Egran_02360</name>
</gene>
<dbReference type="InterPro" id="IPR051694">
    <property type="entry name" value="Immunoregulatory_rcpt-like"/>
</dbReference>
<evidence type="ECO:0000256" key="1">
    <source>
        <dbReference type="ARBA" id="ARBA00004167"/>
    </source>
</evidence>
<feature type="compositionally biased region" description="Polar residues" evidence="5">
    <location>
        <begin position="231"/>
        <end position="245"/>
    </location>
</feature>
<name>A0A232M0J0_9EURO</name>
<feature type="transmembrane region" description="Helical" evidence="6">
    <location>
        <begin position="165"/>
        <end position="187"/>
    </location>
</feature>
<evidence type="ECO:0000256" key="3">
    <source>
        <dbReference type="ARBA" id="ARBA00022989"/>
    </source>
</evidence>
<keyword evidence="2 6" id="KW-0812">Transmembrane</keyword>
<evidence type="ECO:0008006" key="9">
    <source>
        <dbReference type="Google" id="ProtNLM"/>
    </source>
</evidence>
<keyword evidence="4 6" id="KW-0472">Membrane</keyword>
<dbReference type="PANTHER" id="PTHR15549">
    <property type="entry name" value="PAIRED IMMUNOGLOBULIN-LIKE TYPE 2 RECEPTOR"/>
    <property type="match status" value="1"/>
</dbReference>
<keyword evidence="3 6" id="KW-1133">Transmembrane helix</keyword>
<organism evidence="7 8">
    <name type="scientific">Elaphomyces granulatus</name>
    <dbReference type="NCBI Taxonomy" id="519963"/>
    <lineage>
        <taxon>Eukaryota</taxon>
        <taxon>Fungi</taxon>
        <taxon>Dikarya</taxon>
        <taxon>Ascomycota</taxon>
        <taxon>Pezizomycotina</taxon>
        <taxon>Eurotiomycetes</taxon>
        <taxon>Eurotiomycetidae</taxon>
        <taxon>Eurotiales</taxon>
        <taxon>Elaphomycetaceae</taxon>
        <taxon>Elaphomyces</taxon>
    </lineage>
</organism>
<evidence type="ECO:0000313" key="8">
    <source>
        <dbReference type="Proteomes" id="UP000243515"/>
    </source>
</evidence>